<proteinExistence type="inferred from homology"/>
<dbReference type="EMBL" id="JAFBFH010000025">
    <property type="protein sequence ID" value="MBM7716295.1"/>
    <property type="molecule type" value="Genomic_DNA"/>
</dbReference>
<keyword evidence="10" id="KW-1185">Reference proteome</keyword>
<reference evidence="9 10" key="1">
    <citation type="submission" date="2021-01" db="EMBL/GenBank/DDBJ databases">
        <title>Genomic Encyclopedia of Type Strains, Phase IV (KMG-IV): sequencing the most valuable type-strain genomes for metagenomic binning, comparative biology and taxonomic classification.</title>
        <authorList>
            <person name="Goeker M."/>
        </authorList>
    </citation>
    <scope>NUCLEOTIDE SEQUENCE [LARGE SCALE GENOMIC DNA]</scope>
    <source>
        <strain evidence="9 10">DSM 105453</strain>
    </source>
</reference>
<accession>A0ABS2RAC7</accession>
<dbReference type="InterPro" id="IPR042242">
    <property type="entry name" value="RecO_C"/>
</dbReference>
<dbReference type="Gene3D" id="1.20.1440.120">
    <property type="entry name" value="Recombination protein O, C-terminal domain"/>
    <property type="match status" value="1"/>
</dbReference>
<dbReference type="InterPro" id="IPR012340">
    <property type="entry name" value="NA-bd_OB-fold"/>
</dbReference>
<evidence type="ECO:0000256" key="7">
    <source>
        <dbReference type="HAMAP-Rule" id="MF_00201"/>
    </source>
</evidence>
<evidence type="ECO:0000256" key="5">
    <source>
        <dbReference type="ARBA" id="ARBA00023204"/>
    </source>
</evidence>
<dbReference type="InterPro" id="IPR003717">
    <property type="entry name" value="RecO"/>
</dbReference>
<comment type="function">
    <text evidence="7">Involved in DNA repair and RecF pathway recombination.</text>
</comment>
<dbReference type="SUPFAM" id="SSF57863">
    <property type="entry name" value="ArfGap/RecO-like zinc finger"/>
    <property type="match status" value="1"/>
</dbReference>
<feature type="domain" description="DNA replication/recombination mediator RecO N-terminal" evidence="8">
    <location>
        <begin position="1"/>
        <end position="78"/>
    </location>
</feature>
<evidence type="ECO:0000313" key="9">
    <source>
        <dbReference type="EMBL" id="MBM7716295.1"/>
    </source>
</evidence>
<protein>
    <recommendedName>
        <fullName evidence="2 7">DNA repair protein RecO</fullName>
    </recommendedName>
    <alternativeName>
        <fullName evidence="6 7">Recombination protein O</fullName>
    </alternativeName>
</protein>
<dbReference type="RefSeq" id="WP_077110671.1">
    <property type="nucleotide sequence ID" value="NZ_JAFBFH010000025.1"/>
</dbReference>
<dbReference type="InterPro" id="IPR037278">
    <property type="entry name" value="ARFGAP/RecO"/>
</dbReference>
<evidence type="ECO:0000259" key="8">
    <source>
        <dbReference type="Pfam" id="PF11967"/>
    </source>
</evidence>
<dbReference type="Gene3D" id="2.40.50.140">
    <property type="entry name" value="Nucleic acid-binding proteins"/>
    <property type="match status" value="1"/>
</dbReference>
<dbReference type="HAMAP" id="MF_00201">
    <property type="entry name" value="RecO"/>
    <property type="match status" value="1"/>
</dbReference>
<dbReference type="PANTHER" id="PTHR33991:SF1">
    <property type="entry name" value="DNA REPAIR PROTEIN RECO"/>
    <property type="match status" value="1"/>
</dbReference>
<dbReference type="SUPFAM" id="SSF50249">
    <property type="entry name" value="Nucleic acid-binding proteins"/>
    <property type="match status" value="1"/>
</dbReference>
<dbReference type="InterPro" id="IPR022572">
    <property type="entry name" value="DNA_rep/recomb_RecO_N"/>
</dbReference>
<evidence type="ECO:0000256" key="6">
    <source>
        <dbReference type="ARBA" id="ARBA00033409"/>
    </source>
</evidence>
<comment type="caution">
    <text evidence="9">The sequence shown here is derived from an EMBL/GenBank/DDBJ whole genome shotgun (WGS) entry which is preliminary data.</text>
</comment>
<dbReference type="Pfam" id="PF11967">
    <property type="entry name" value="RecO_N"/>
    <property type="match status" value="1"/>
</dbReference>
<keyword evidence="5 7" id="KW-0234">DNA repair</keyword>
<evidence type="ECO:0000313" key="10">
    <source>
        <dbReference type="Proteomes" id="UP000823485"/>
    </source>
</evidence>
<comment type="similarity">
    <text evidence="1 7">Belongs to the RecO family.</text>
</comment>
<evidence type="ECO:0000256" key="3">
    <source>
        <dbReference type="ARBA" id="ARBA00022763"/>
    </source>
</evidence>
<evidence type="ECO:0000256" key="4">
    <source>
        <dbReference type="ARBA" id="ARBA00023172"/>
    </source>
</evidence>
<name>A0ABS2RAC7_9BACI</name>
<dbReference type="Pfam" id="PF02565">
    <property type="entry name" value="RecO_C"/>
    <property type="match status" value="1"/>
</dbReference>
<dbReference type="Proteomes" id="UP000823485">
    <property type="component" value="Unassembled WGS sequence"/>
</dbReference>
<gene>
    <name evidence="7" type="primary">recO</name>
    <name evidence="9" type="ORF">JOC94_003315</name>
</gene>
<evidence type="ECO:0000256" key="2">
    <source>
        <dbReference type="ARBA" id="ARBA00021310"/>
    </source>
</evidence>
<keyword evidence="3 7" id="KW-0227">DNA damage</keyword>
<dbReference type="NCBIfam" id="TIGR00613">
    <property type="entry name" value="reco"/>
    <property type="match status" value="1"/>
</dbReference>
<keyword evidence="4 7" id="KW-0233">DNA recombination</keyword>
<dbReference type="PANTHER" id="PTHR33991">
    <property type="entry name" value="DNA REPAIR PROTEIN RECO"/>
    <property type="match status" value="1"/>
</dbReference>
<evidence type="ECO:0000256" key="1">
    <source>
        <dbReference type="ARBA" id="ARBA00007452"/>
    </source>
</evidence>
<organism evidence="9 10">
    <name type="scientific">Siminovitchia thermophila</name>
    <dbReference type="NCBI Taxonomy" id="1245522"/>
    <lineage>
        <taxon>Bacteria</taxon>
        <taxon>Bacillati</taxon>
        <taxon>Bacillota</taxon>
        <taxon>Bacilli</taxon>
        <taxon>Bacillales</taxon>
        <taxon>Bacillaceae</taxon>
        <taxon>Siminovitchia</taxon>
    </lineage>
</organism>
<sequence length="250" mass="28529">MLQKIEGIVIRSTDYGESHKVVAIYSREAGKISGMARGAKKPNSRLSAISQIFTYGHFLLQAGRGLGTLQQGEIITTFRGIKEDLFKTAYTTYIVEMVDKSTQDKQPNPYLFELLLQTLQYIDEGLDPDILTCIFEMKMLSVLGLYPEMEKCAVCGSTEGTFSFSIKENGLICHRCMEHDPHRLPLSQQSIKLLRLFYYFDLNRLGSISVKPETKKELKMAIDLYYEEYSGLYLKSKKFLDQLDSLRGKL</sequence>